<dbReference type="GO" id="GO:0016020">
    <property type="term" value="C:membrane"/>
    <property type="evidence" value="ECO:0007669"/>
    <property type="project" value="UniProtKB-SubCell"/>
</dbReference>
<feature type="transmembrane region" description="Helical" evidence="10">
    <location>
        <begin position="480"/>
        <end position="499"/>
    </location>
</feature>
<keyword evidence="3 8" id="KW-0813">Transport</keyword>
<comment type="similarity">
    <text evidence="2 8">Belongs to the major facilitator superfamily. Sugar transporter (TC 2.A.1.1) family.</text>
</comment>
<proteinExistence type="inferred from homology"/>
<evidence type="ECO:0000313" key="13">
    <source>
        <dbReference type="Proteomes" id="UP000298061"/>
    </source>
</evidence>
<evidence type="ECO:0000256" key="10">
    <source>
        <dbReference type="SAM" id="Phobius"/>
    </source>
</evidence>
<dbReference type="Pfam" id="PF00083">
    <property type="entry name" value="Sugar_tr"/>
    <property type="match status" value="1"/>
</dbReference>
<dbReference type="PROSITE" id="PS50850">
    <property type="entry name" value="MFS"/>
    <property type="match status" value="1"/>
</dbReference>
<keyword evidence="13" id="KW-1185">Reference proteome</keyword>
<dbReference type="PROSITE" id="PS00217">
    <property type="entry name" value="SUGAR_TRANSPORT_2"/>
    <property type="match status" value="1"/>
</dbReference>
<evidence type="ECO:0000256" key="1">
    <source>
        <dbReference type="ARBA" id="ARBA00004141"/>
    </source>
</evidence>
<feature type="transmembrane region" description="Helical" evidence="10">
    <location>
        <begin position="383"/>
        <end position="402"/>
    </location>
</feature>
<feature type="transmembrane region" description="Helical" evidence="10">
    <location>
        <begin position="454"/>
        <end position="474"/>
    </location>
</feature>
<dbReference type="InterPro" id="IPR050360">
    <property type="entry name" value="MFS_Sugar_Transporters"/>
</dbReference>
<keyword evidence="6 10" id="KW-0472">Membrane</keyword>
<comment type="catalytic activity">
    <reaction evidence="7">
        <text>myo-inositol(out) + H(+)(out) = myo-inositol(in) + H(+)(in)</text>
        <dbReference type="Rhea" id="RHEA:60364"/>
        <dbReference type="ChEBI" id="CHEBI:15378"/>
        <dbReference type="ChEBI" id="CHEBI:17268"/>
    </reaction>
</comment>
<feature type="transmembrane region" description="Helical" evidence="10">
    <location>
        <begin position="210"/>
        <end position="230"/>
    </location>
</feature>
<feature type="transmembrane region" description="Helical" evidence="10">
    <location>
        <begin position="350"/>
        <end position="371"/>
    </location>
</feature>
<feature type="transmembrane region" description="Helical" evidence="10">
    <location>
        <begin position="179"/>
        <end position="198"/>
    </location>
</feature>
<comment type="subcellular location">
    <subcellularLocation>
        <location evidence="1">Membrane</location>
        <topology evidence="1">Multi-pass membrane protein</topology>
    </subcellularLocation>
</comment>
<feature type="domain" description="Major facilitator superfamily (MFS) profile" evidence="11">
    <location>
        <begin position="82"/>
        <end position="504"/>
    </location>
</feature>
<feature type="transmembrane region" description="Helical" evidence="10">
    <location>
        <begin position="414"/>
        <end position="434"/>
    </location>
</feature>
<dbReference type="InterPro" id="IPR036259">
    <property type="entry name" value="MFS_trans_sf"/>
</dbReference>
<evidence type="ECO:0000256" key="2">
    <source>
        <dbReference type="ARBA" id="ARBA00010992"/>
    </source>
</evidence>
<evidence type="ECO:0000256" key="3">
    <source>
        <dbReference type="ARBA" id="ARBA00022448"/>
    </source>
</evidence>
<dbReference type="STRING" id="135208.A0A4Z0A7X0"/>
<gene>
    <name evidence="12" type="ORF">EWM64_g1647</name>
</gene>
<dbReference type="PANTHER" id="PTHR48022:SF2">
    <property type="entry name" value="PLASTIDIC GLUCOSE TRANSPORTER 4"/>
    <property type="match status" value="1"/>
</dbReference>
<dbReference type="GO" id="GO:0005351">
    <property type="term" value="F:carbohydrate:proton symporter activity"/>
    <property type="evidence" value="ECO:0007669"/>
    <property type="project" value="TreeGrafter"/>
</dbReference>
<keyword evidence="5 10" id="KW-1133">Transmembrane helix</keyword>
<sequence length="549" mass="59203">MSAVEVETTSSANLISQTDEESIQVLTRRQGAEMPIPSPPARQSQSLNPVPEISDALEPSHMSFKQRLRRSFGLYLRAYSLCSVFASLGGFLFGFDTGSIGPVTVMPAFKAQFDPISPILQGLIVSSILMTASVFSIFAGPLSDRFSRTHTFAVGGGIFSVGSIISSCAYNLAMLFVGRLITGIGEGLFLSTITVYILEIAPTSIRGKLSCTTQLFVTLGVASGYFVAYGSVNIDSLLRGLVLPPAFAALAALCRPHGGGCARVGVPRFTATEAEKEQEVVQREQSEIEEVQHEETPEGALQTARMLFDRNIRRRTMLGIFLMGMQQACGIDGVLYYAPVLFSQAGLSSTTAAFLASGVSGLLNVACTIITQIYTDDWGRRSSMIRGGTIISGTMLLIGILYASNASSTLAGRWTIIALIYIFVIAFAMSWAVVNRIYCSEIQPMRTRAAATSLGQCANWVVNWVIAFTTPLFLSASSSGPYFLFGACALITVVVCLLFQPESKGVSLEGLDAIFEVSPWRRWAMRRASRMHNGREEPIALRPISASAP</sequence>
<evidence type="ECO:0000256" key="8">
    <source>
        <dbReference type="RuleBase" id="RU003346"/>
    </source>
</evidence>
<dbReference type="OrthoDB" id="5399138at2759"/>
<comment type="caution">
    <text evidence="12">The sequence shown here is derived from an EMBL/GenBank/DDBJ whole genome shotgun (WGS) entry which is preliminary data.</text>
</comment>
<dbReference type="InterPro" id="IPR005828">
    <property type="entry name" value="MFS_sugar_transport-like"/>
</dbReference>
<evidence type="ECO:0000313" key="12">
    <source>
        <dbReference type="EMBL" id="TFY82371.1"/>
    </source>
</evidence>
<feature type="transmembrane region" description="Helical" evidence="10">
    <location>
        <begin position="151"/>
        <end position="173"/>
    </location>
</feature>
<dbReference type="Gene3D" id="1.20.1250.20">
    <property type="entry name" value="MFS general substrate transporter like domains"/>
    <property type="match status" value="2"/>
</dbReference>
<dbReference type="InterPro" id="IPR005829">
    <property type="entry name" value="Sugar_transporter_CS"/>
</dbReference>
<feature type="transmembrane region" description="Helical" evidence="10">
    <location>
        <begin position="115"/>
        <end position="139"/>
    </location>
</feature>
<organism evidence="12 13">
    <name type="scientific">Hericium alpestre</name>
    <dbReference type="NCBI Taxonomy" id="135208"/>
    <lineage>
        <taxon>Eukaryota</taxon>
        <taxon>Fungi</taxon>
        <taxon>Dikarya</taxon>
        <taxon>Basidiomycota</taxon>
        <taxon>Agaricomycotina</taxon>
        <taxon>Agaricomycetes</taxon>
        <taxon>Russulales</taxon>
        <taxon>Hericiaceae</taxon>
        <taxon>Hericium</taxon>
    </lineage>
</organism>
<evidence type="ECO:0000259" key="11">
    <source>
        <dbReference type="PROSITE" id="PS50850"/>
    </source>
</evidence>
<evidence type="ECO:0000256" key="5">
    <source>
        <dbReference type="ARBA" id="ARBA00022989"/>
    </source>
</evidence>
<dbReference type="InterPro" id="IPR020846">
    <property type="entry name" value="MFS_dom"/>
</dbReference>
<feature type="transmembrane region" description="Helical" evidence="10">
    <location>
        <begin position="236"/>
        <end position="254"/>
    </location>
</feature>
<name>A0A4Z0A7X0_9AGAM</name>
<accession>A0A4Z0A7X0</accession>
<dbReference type="PRINTS" id="PR00171">
    <property type="entry name" value="SUGRTRNSPORT"/>
</dbReference>
<dbReference type="SUPFAM" id="SSF103473">
    <property type="entry name" value="MFS general substrate transporter"/>
    <property type="match status" value="1"/>
</dbReference>
<evidence type="ECO:0000256" key="7">
    <source>
        <dbReference type="ARBA" id="ARBA00049119"/>
    </source>
</evidence>
<reference evidence="12 13" key="1">
    <citation type="submission" date="2019-02" db="EMBL/GenBank/DDBJ databases">
        <title>Genome sequencing of the rare red list fungi Hericium alpestre (H. flagellum).</title>
        <authorList>
            <person name="Buettner E."/>
            <person name="Kellner H."/>
        </authorList>
    </citation>
    <scope>NUCLEOTIDE SEQUENCE [LARGE SCALE GENOMIC DNA]</scope>
    <source>
        <strain evidence="12 13">DSM 108284</strain>
    </source>
</reference>
<dbReference type="AlphaFoldDB" id="A0A4Z0A7X0"/>
<feature type="transmembrane region" description="Helical" evidence="10">
    <location>
        <begin position="316"/>
        <end position="338"/>
    </location>
</feature>
<feature type="transmembrane region" description="Helical" evidence="10">
    <location>
        <begin position="74"/>
        <end position="95"/>
    </location>
</feature>
<dbReference type="PANTHER" id="PTHR48022">
    <property type="entry name" value="PLASTIDIC GLUCOSE TRANSPORTER 4"/>
    <property type="match status" value="1"/>
</dbReference>
<evidence type="ECO:0000256" key="6">
    <source>
        <dbReference type="ARBA" id="ARBA00023136"/>
    </source>
</evidence>
<dbReference type="NCBIfam" id="TIGR00879">
    <property type="entry name" value="SP"/>
    <property type="match status" value="1"/>
</dbReference>
<evidence type="ECO:0000256" key="4">
    <source>
        <dbReference type="ARBA" id="ARBA00022692"/>
    </source>
</evidence>
<dbReference type="InterPro" id="IPR003663">
    <property type="entry name" value="Sugar/inositol_transpt"/>
</dbReference>
<keyword evidence="4 10" id="KW-0812">Transmembrane</keyword>
<protein>
    <recommendedName>
        <fullName evidence="11">Major facilitator superfamily (MFS) profile domain-containing protein</fullName>
    </recommendedName>
</protein>
<evidence type="ECO:0000256" key="9">
    <source>
        <dbReference type="SAM" id="MobiDB-lite"/>
    </source>
</evidence>
<dbReference type="Proteomes" id="UP000298061">
    <property type="component" value="Unassembled WGS sequence"/>
</dbReference>
<feature type="region of interest" description="Disordered" evidence="9">
    <location>
        <begin position="31"/>
        <end position="51"/>
    </location>
</feature>
<dbReference type="EMBL" id="SFCI01000115">
    <property type="protein sequence ID" value="TFY82371.1"/>
    <property type="molecule type" value="Genomic_DNA"/>
</dbReference>